<dbReference type="AlphaFoldDB" id="A0A3B0XUR7"/>
<dbReference type="InterPro" id="IPR050710">
    <property type="entry name" value="Band7/mec-2_domain"/>
</dbReference>
<keyword evidence="3 7" id="KW-0812">Transmembrane</keyword>
<evidence type="ECO:0000256" key="6">
    <source>
        <dbReference type="SAM" id="MobiDB-lite"/>
    </source>
</evidence>
<feature type="region of interest" description="Disordered" evidence="6">
    <location>
        <begin position="1"/>
        <end position="30"/>
    </location>
</feature>
<dbReference type="InterPro" id="IPR036013">
    <property type="entry name" value="Band_7/SPFH_dom_sf"/>
</dbReference>
<accession>A0A3B0XUR7</accession>
<dbReference type="SUPFAM" id="SSF117892">
    <property type="entry name" value="Band 7/SPFH domain"/>
    <property type="match status" value="1"/>
</dbReference>
<dbReference type="PANTHER" id="PTHR43327:SF2">
    <property type="entry name" value="MODULATOR OF FTSH PROTEASE HFLK"/>
    <property type="match status" value="1"/>
</dbReference>
<protein>
    <submittedName>
        <fullName evidence="9">HflK protein</fullName>
    </submittedName>
</protein>
<proteinExistence type="inferred from homology"/>
<evidence type="ECO:0000313" key="9">
    <source>
        <dbReference type="EMBL" id="VAW72028.1"/>
    </source>
</evidence>
<dbReference type="Gene3D" id="3.30.479.30">
    <property type="entry name" value="Band 7 domain"/>
    <property type="match status" value="1"/>
</dbReference>
<dbReference type="InterPro" id="IPR020980">
    <property type="entry name" value="Membrane_HflK_N"/>
</dbReference>
<organism evidence="9">
    <name type="scientific">hydrothermal vent metagenome</name>
    <dbReference type="NCBI Taxonomy" id="652676"/>
    <lineage>
        <taxon>unclassified sequences</taxon>
        <taxon>metagenomes</taxon>
        <taxon>ecological metagenomes</taxon>
    </lineage>
</organism>
<comment type="subcellular location">
    <subcellularLocation>
        <location evidence="1">Membrane</location>
    </subcellularLocation>
</comment>
<keyword evidence="5 7" id="KW-0472">Membrane</keyword>
<evidence type="ECO:0000256" key="4">
    <source>
        <dbReference type="ARBA" id="ARBA00022989"/>
    </source>
</evidence>
<dbReference type="SMART" id="SM00244">
    <property type="entry name" value="PHB"/>
    <property type="match status" value="1"/>
</dbReference>
<dbReference type="InterPro" id="IPR010201">
    <property type="entry name" value="HflK"/>
</dbReference>
<name>A0A3B0XUR7_9ZZZZ</name>
<evidence type="ECO:0000256" key="2">
    <source>
        <dbReference type="ARBA" id="ARBA00006971"/>
    </source>
</evidence>
<evidence type="ECO:0000259" key="8">
    <source>
        <dbReference type="SMART" id="SM00244"/>
    </source>
</evidence>
<reference evidence="9" key="1">
    <citation type="submission" date="2018-06" db="EMBL/GenBank/DDBJ databases">
        <authorList>
            <person name="Zhirakovskaya E."/>
        </authorList>
    </citation>
    <scope>NUCLEOTIDE SEQUENCE</scope>
</reference>
<dbReference type="PANTHER" id="PTHR43327">
    <property type="entry name" value="STOMATIN-LIKE PROTEIN 2, MITOCHONDRIAL"/>
    <property type="match status" value="1"/>
</dbReference>
<gene>
    <name evidence="9" type="ORF">MNBD_GAMMA10-1567</name>
</gene>
<comment type="similarity">
    <text evidence="2">Belongs to the band 7/mec-2 family. HflK subfamily.</text>
</comment>
<evidence type="ECO:0000256" key="3">
    <source>
        <dbReference type="ARBA" id="ARBA00022692"/>
    </source>
</evidence>
<feature type="transmembrane region" description="Helical" evidence="7">
    <location>
        <begin position="62"/>
        <end position="79"/>
    </location>
</feature>
<evidence type="ECO:0000256" key="5">
    <source>
        <dbReference type="ARBA" id="ARBA00023136"/>
    </source>
</evidence>
<dbReference type="NCBIfam" id="TIGR01933">
    <property type="entry name" value="hflK"/>
    <property type="match status" value="1"/>
</dbReference>
<sequence>MAWNEPGGNKNKDPWGNRGGNGGNNQGPPDLDEVFKKFMDKLNGLLGSTGGGNSGSSSGNSGAFFTVLLIIGLLVWLATGTYKIGEAERGVVLRFGAHAYTVESGLHWHLPTPIEQVLKVDVSNIQEYAHKGTMLTQDQNIIDIEITVQYRVGSAENFYFSMRNPVGTLAEASESALRQHVGQSTMDYVFGDGREDLAIRTQNTIQEILDKYKSGLMVERVNMQEAKPPEPVKASFDDVTQAVEDEVKLKNQAEAYSNEILPGARGQAAQMLEEARAYKEEVVARAEGDAQRFTQLYTEYRKAPDVTRDRIYIEAVESVLSRSSKIMVDVEGGNNMIYLPLDKMMGNREVSGDTLKKAGRLINETRNTSYDDASLRDRSSRARGAR</sequence>
<dbReference type="Pfam" id="PF01145">
    <property type="entry name" value="Band_7"/>
    <property type="match status" value="1"/>
</dbReference>
<dbReference type="Pfam" id="PF12221">
    <property type="entry name" value="HflK_N"/>
    <property type="match status" value="1"/>
</dbReference>
<evidence type="ECO:0000256" key="1">
    <source>
        <dbReference type="ARBA" id="ARBA00004370"/>
    </source>
</evidence>
<dbReference type="CDD" id="cd03404">
    <property type="entry name" value="SPFH_HflK"/>
    <property type="match status" value="1"/>
</dbReference>
<evidence type="ECO:0000256" key="7">
    <source>
        <dbReference type="SAM" id="Phobius"/>
    </source>
</evidence>
<feature type="domain" description="Band 7" evidence="8">
    <location>
        <begin position="79"/>
        <end position="240"/>
    </location>
</feature>
<keyword evidence="4 7" id="KW-1133">Transmembrane helix</keyword>
<dbReference type="GO" id="GO:0016020">
    <property type="term" value="C:membrane"/>
    <property type="evidence" value="ECO:0007669"/>
    <property type="project" value="UniProtKB-SubCell"/>
</dbReference>
<dbReference type="InterPro" id="IPR001107">
    <property type="entry name" value="Band_7"/>
</dbReference>
<dbReference type="EMBL" id="UOFJ01000638">
    <property type="protein sequence ID" value="VAW72028.1"/>
    <property type="molecule type" value="Genomic_DNA"/>
</dbReference>